<keyword evidence="4" id="KW-0762">Sugar transport</keyword>
<evidence type="ECO:0000256" key="5">
    <source>
        <dbReference type="ARBA" id="ARBA00033055"/>
    </source>
</evidence>
<evidence type="ECO:0000256" key="1">
    <source>
        <dbReference type="ARBA" id="ARBA00003681"/>
    </source>
</evidence>
<organism evidence="7 8">
    <name type="scientific">Pedobacter miscanthi</name>
    <dbReference type="NCBI Taxonomy" id="2259170"/>
    <lineage>
        <taxon>Bacteria</taxon>
        <taxon>Pseudomonadati</taxon>
        <taxon>Bacteroidota</taxon>
        <taxon>Sphingobacteriia</taxon>
        <taxon>Sphingobacteriales</taxon>
        <taxon>Sphingobacteriaceae</taxon>
        <taxon>Pedobacter</taxon>
    </lineage>
</organism>
<evidence type="ECO:0000259" key="6">
    <source>
        <dbReference type="PROSITE" id="PS51350"/>
    </source>
</evidence>
<reference evidence="7 8" key="1">
    <citation type="submission" date="2018-07" db="EMBL/GenBank/DDBJ databases">
        <title>A draft genome of a endophytic bacteria, a new species of Pedobacter.</title>
        <authorList>
            <person name="Zhang Z.D."/>
            <person name="Chen Z.J."/>
        </authorList>
    </citation>
    <scope>NUCLEOTIDE SEQUENCE [LARGE SCALE GENOMIC DNA]</scope>
    <source>
        <strain evidence="7 8">RS10</strain>
    </source>
</reference>
<dbReference type="Proteomes" id="UP000252081">
    <property type="component" value="Unassembled WGS sequence"/>
</dbReference>
<dbReference type="AlphaFoldDB" id="A0A366KN99"/>
<protein>
    <recommendedName>
        <fullName evidence="2">Phosphocarrier protein HPr</fullName>
    </recommendedName>
    <alternativeName>
        <fullName evidence="5">Histidine-containing protein</fullName>
    </alternativeName>
</protein>
<gene>
    <name evidence="7" type="ORF">DRW42_22995</name>
</gene>
<dbReference type="PANTHER" id="PTHR33705">
    <property type="entry name" value="PHOSPHOCARRIER PROTEIN HPR"/>
    <property type="match status" value="1"/>
</dbReference>
<evidence type="ECO:0000313" key="8">
    <source>
        <dbReference type="Proteomes" id="UP000252081"/>
    </source>
</evidence>
<keyword evidence="8" id="KW-1185">Reference proteome</keyword>
<accession>A0A366KN99</accession>
<feature type="domain" description="HPr" evidence="6">
    <location>
        <begin position="1"/>
        <end position="88"/>
    </location>
</feature>
<dbReference type="PROSITE" id="PS51350">
    <property type="entry name" value="PTS_HPR_DOM"/>
    <property type="match status" value="1"/>
</dbReference>
<dbReference type="InterPro" id="IPR000032">
    <property type="entry name" value="HPr-like"/>
</dbReference>
<evidence type="ECO:0000256" key="3">
    <source>
        <dbReference type="ARBA" id="ARBA00022448"/>
    </source>
</evidence>
<dbReference type="InterPro" id="IPR050399">
    <property type="entry name" value="HPr"/>
</dbReference>
<sequence>MISKDYIITAPLGLHARPATSLIRLAKNYKSAISLKKGEKTIRLNSMLNILSLNVKGGETISVFIEGEDEQAASANIDQFFITELKNL</sequence>
<dbReference type="EMBL" id="QNQU01000025">
    <property type="protein sequence ID" value="RBQ03105.1"/>
    <property type="molecule type" value="Genomic_DNA"/>
</dbReference>
<comment type="function">
    <text evidence="1">General (non sugar-specific) component of the phosphoenolpyruvate-dependent sugar phosphotransferase system (sugar PTS). This major carbohydrate active-transport system catalyzes the phosphorylation of incoming sugar substrates concomitantly with their translocation across the cell membrane. The phosphoryl group from phosphoenolpyruvate (PEP) is transferred to the phosphoryl carrier protein HPr by enzyme I. Phospho-HPr then transfers it to the PTS EIIA domain.</text>
</comment>
<dbReference type="OrthoDB" id="9809047at2"/>
<dbReference type="InterPro" id="IPR001020">
    <property type="entry name" value="PTS_HPr_His_P_site"/>
</dbReference>
<keyword evidence="3" id="KW-0813">Transport</keyword>
<dbReference type="CDD" id="cd00367">
    <property type="entry name" value="PTS-HPr_like"/>
    <property type="match status" value="1"/>
</dbReference>
<dbReference type="Gene3D" id="3.30.1340.10">
    <property type="entry name" value="HPr-like"/>
    <property type="match status" value="1"/>
</dbReference>
<dbReference type="RefSeq" id="WP_113951224.1">
    <property type="nucleotide sequence ID" value="NZ_QNQU01000025.1"/>
</dbReference>
<evidence type="ECO:0000256" key="4">
    <source>
        <dbReference type="ARBA" id="ARBA00022597"/>
    </source>
</evidence>
<dbReference type="NCBIfam" id="TIGR01003">
    <property type="entry name" value="PTS_HPr_family"/>
    <property type="match status" value="1"/>
</dbReference>
<dbReference type="InterPro" id="IPR035895">
    <property type="entry name" value="HPr-like_sf"/>
</dbReference>
<dbReference type="SUPFAM" id="SSF55594">
    <property type="entry name" value="HPr-like"/>
    <property type="match status" value="1"/>
</dbReference>
<dbReference type="PRINTS" id="PR00107">
    <property type="entry name" value="PHOSPHOCPHPR"/>
</dbReference>
<dbReference type="PANTHER" id="PTHR33705:SF1">
    <property type="entry name" value="PHOSPHOCARRIER PROTEIN HPR"/>
    <property type="match status" value="1"/>
</dbReference>
<evidence type="ECO:0000313" key="7">
    <source>
        <dbReference type="EMBL" id="RBQ03105.1"/>
    </source>
</evidence>
<name>A0A366KN99_9SPHI</name>
<evidence type="ECO:0000256" key="2">
    <source>
        <dbReference type="ARBA" id="ARBA00020422"/>
    </source>
</evidence>
<proteinExistence type="predicted"/>
<dbReference type="Pfam" id="PF00381">
    <property type="entry name" value="PTS-HPr"/>
    <property type="match status" value="1"/>
</dbReference>
<comment type="caution">
    <text evidence="7">The sequence shown here is derived from an EMBL/GenBank/DDBJ whole genome shotgun (WGS) entry which is preliminary data.</text>
</comment>
<dbReference type="PROSITE" id="PS00369">
    <property type="entry name" value="PTS_HPR_HIS"/>
    <property type="match status" value="1"/>
</dbReference>